<feature type="region of interest" description="Disordered" evidence="1">
    <location>
        <begin position="133"/>
        <end position="301"/>
    </location>
</feature>
<dbReference type="GO" id="GO:2000028">
    <property type="term" value="P:regulation of photoperiodism, flowering"/>
    <property type="evidence" value="ECO:0007669"/>
    <property type="project" value="InterPro"/>
</dbReference>
<dbReference type="EMBL" id="JACGWM010000005">
    <property type="protein sequence ID" value="KAL0372161.1"/>
    <property type="molecule type" value="Genomic_DNA"/>
</dbReference>
<protein>
    <submittedName>
        <fullName evidence="2">Protein EARLY FLOWERING 3</fullName>
    </submittedName>
</protein>
<feature type="compositionally biased region" description="Basic and acidic residues" evidence="1">
    <location>
        <begin position="1"/>
        <end position="10"/>
    </location>
</feature>
<feature type="compositionally biased region" description="Polar residues" evidence="1">
    <location>
        <begin position="242"/>
        <end position="252"/>
    </location>
</feature>
<dbReference type="PANTHER" id="PTHR34281:SF2">
    <property type="entry name" value="PROTEIN EARLY FLOWERING 3"/>
    <property type="match status" value="1"/>
</dbReference>
<gene>
    <name evidence="2" type="ORF">Scaly_0897700</name>
</gene>
<feature type="compositionally biased region" description="Basic and acidic residues" evidence="1">
    <location>
        <begin position="184"/>
        <end position="193"/>
    </location>
</feature>
<reference evidence="2" key="1">
    <citation type="submission" date="2020-06" db="EMBL/GenBank/DDBJ databases">
        <authorList>
            <person name="Li T."/>
            <person name="Hu X."/>
            <person name="Zhang T."/>
            <person name="Song X."/>
            <person name="Zhang H."/>
            <person name="Dai N."/>
            <person name="Sheng W."/>
            <person name="Hou X."/>
            <person name="Wei L."/>
        </authorList>
    </citation>
    <scope>NUCLEOTIDE SEQUENCE</scope>
    <source>
        <strain evidence="2">KEN8</strain>
        <tissue evidence="2">Leaf</tissue>
    </source>
</reference>
<accession>A0AAW2QXU7</accession>
<proteinExistence type="predicted"/>
<dbReference type="PANTHER" id="PTHR34281">
    <property type="entry name" value="PROTEIN EARLY FLOWERING 3"/>
    <property type="match status" value="1"/>
</dbReference>
<feature type="region of interest" description="Disordered" evidence="1">
    <location>
        <begin position="618"/>
        <end position="646"/>
    </location>
</feature>
<feature type="region of interest" description="Disordered" evidence="1">
    <location>
        <begin position="384"/>
        <end position="440"/>
    </location>
</feature>
<sequence length="680" mass="74900">MKRGKDEEKIVGPMFPRLHVNDTEKGGPRAPPRNKMALYEQLSIPSQRFSHQMLPLNPNNAGLVPPSDQGLANERGMFYTYQLPNRHQSEKQYSQYSDLSTPLTKVKQRKKLDEDDFRVPIFVQSVPSQEYGKYTNDRDILSPSDHSNFNHPSERQGGKCQTEENPEEFSTDRVKAISNSSPIEKAEGLKKQTDSSLCHEPGDNPADSVDRLKTDDNVGPDLCAESEPLLSENIATVDKRNSATSMRSSPLEDQNICHDLSNETESREDRSSRSLQMRNLERGDSVSESSGVDSISRPDITPDDVVGIIGQKRFWKARRAIANQQRVFAVQVFELHRLVKVQRLIAASPHLLLNDSAYVGKPMKSSPGKRTLFNYPVKAAIPDVSKGKGESEKPSRRNESLAENTLGRGSFSSTQTGVPPPSCMPMSNNSQAPMMNSDHNARPGCFNQPHGYHWLIPVMSPSEGLIYKPYPGPGFVGPACGGGPPGSNPMMGNIMGPAYGVPAPHPQYQWPPSFPPAGPHGYFPPYGMPMMTLSGSSVDQMNIPSIQGQVSNREANADIHLHKSSAMPSHKNQASPEDLNNVHASNDMEVQASTESSPIHTLHDGQTSSVVEGRNILPLFPTSPAMDTSNSSPQLPQPEPEPERPTQVIKVVPHNARSATESAARIFRSIQEERRQYDSA</sequence>
<dbReference type="AlphaFoldDB" id="A0AAW2QXU7"/>
<name>A0AAW2QXU7_9LAMI</name>
<feature type="region of interest" description="Disordered" evidence="1">
    <location>
        <begin position="1"/>
        <end position="33"/>
    </location>
</feature>
<organism evidence="2">
    <name type="scientific">Sesamum calycinum</name>
    <dbReference type="NCBI Taxonomy" id="2727403"/>
    <lineage>
        <taxon>Eukaryota</taxon>
        <taxon>Viridiplantae</taxon>
        <taxon>Streptophyta</taxon>
        <taxon>Embryophyta</taxon>
        <taxon>Tracheophyta</taxon>
        <taxon>Spermatophyta</taxon>
        <taxon>Magnoliopsida</taxon>
        <taxon>eudicotyledons</taxon>
        <taxon>Gunneridae</taxon>
        <taxon>Pentapetalae</taxon>
        <taxon>asterids</taxon>
        <taxon>lamiids</taxon>
        <taxon>Lamiales</taxon>
        <taxon>Pedaliaceae</taxon>
        <taxon>Sesamum</taxon>
    </lineage>
</organism>
<evidence type="ECO:0000256" key="1">
    <source>
        <dbReference type="SAM" id="MobiDB-lite"/>
    </source>
</evidence>
<feature type="compositionally biased region" description="Basic and acidic residues" evidence="1">
    <location>
        <begin position="385"/>
        <end position="400"/>
    </location>
</feature>
<evidence type="ECO:0000313" key="2">
    <source>
        <dbReference type="EMBL" id="KAL0372161.1"/>
    </source>
</evidence>
<reference evidence="2" key="2">
    <citation type="journal article" date="2024" name="Plant">
        <title>Genomic evolution and insights into agronomic trait innovations of Sesamum species.</title>
        <authorList>
            <person name="Miao H."/>
            <person name="Wang L."/>
            <person name="Qu L."/>
            <person name="Liu H."/>
            <person name="Sun Y."/>
            <person name="Le M."/>
            <person name="Wang Q."/>
            <person name="Wei S."/>
            <person name="Zheng Y."/>
            <person name="Lin W."/>
            <person name="Duan Y."/>
            <person name="Cao H."/>
            <person name="Xiong S."/>
            <person name="Wang X."/>
            <person name="Wei L."/>
            <person name="Li C."/>
            <person name="Ma Q."/>
            <person name="Ju M."/>
            <person name="Zhao R."/>
            <person name="Li G."/>
            <person name="Mu C."/>
            <person name="Tian Q."/>
            <person name="Mei H."/>
            <person name="Zhang T."/>
            <person name="Gao T."/>
            <person name="Zhang H."/>
        </authorList>
    </citation>
    <scope>NUCLEOTIDE SEQUENCE</scope>
    <source>
        <strain evidence="2">KEN8</strain>
    </source>
</reference>
<feature type="compositionally biased region" description="Low complexity" evidence="1">
    <location>
        <begin position="286"/>
        <end position="297"/>
    </location>
</feature>
<feature type="compositionally biased region" description="Basic and acidic residues" evidence="1">
    <location>
        <begin position="260"/>
        <end position="272"/>
    </location>
</feature>
<comment type="caution">
    <text evidence="2">The sequence shown here is derived from an EMBL/GenBank/DDBJ whole genome shotgun (WGS) entry which is preliminary data.</text>
</comment>
<dbReference type="InterPro" id="IPR039319">
    <property type="entry name" value="ELF3-like"/>
</dbReference>